<dbReference type="AlphaFoldDB" id="A0A367YA76"/>
<accession>A0A367YA76</accession>
<dbReference type="Proteomes" id="UP000253472">
    <property type="component" value="Unassembled WGS sequence"/>
</dbReference>
<gene>
    <name evidence="2" type="ORF">Cantr_08938</name>
</gene>
<name>A0A367YA76_9ASCO</name>
<evidence type="ECO:0000256" key="1">
    <source>
        <dbReference type="SAM" id="MobiDB-lite"/>
    </source>
</evidence>
<dbReference type="STRING" id="5486.A0A367YA76"/>
<evidence type="ECO:0000313" key="3">
    <source>
        <dbReference type="Proteomes" id="UP000253472"/>
    </source>
</evidence>
<comment type="caution">
    <text evidence="2">The sequence shown here is derived from an EMBL/GenBank/DDBJ whole genome shotgun (WGS) entry which is preliminary data.</text>
</comment>
<dbReference type="Pfam" id="PF14555">
    <property type="entry name" value="UBA_4"/>
    <property type="match status" value="1"/>
</dbReference>
<dbReference type="Gene3D" id="1.10.8.10">
    <property type="entry name" value="DNA helicase RuvA subunit, C-terminal domain"/>
    <property type="match status" value="1"/>
</dbReference>
<proteinExistence type="predicted"/>
<feature type="compositionally biased region" description="Low complexity" evidence="1">
    <location>
        <begin position="65"/>
        <end position="80"/>
    </location>
</feature>
<protein>
    <submittedName>
        <fullName evidence="2">Uncharacterized protein</fullName>
    </submittedName>
</protein>
<dbReference type="EMBL" id="QLNQ01000025">
    <property type="protein sequence ID" value="RCK62560.1"/>
    <property type="molecule type" value="Genomic_DNA"/>
</dbReference>
<dbReference type="SUPFAM" id="SSF46934">
    <property type="entry name" value="UBA-like"/>
    <property type="match status" value="1"/>
</dbReference>
<feature type="region of interest" description="Disordered" evidence="1">
    <location>
        <begin position="45"/>
        <end position="124"/>
    </location>
</feature>
<keyword evidence="3" id="KW-1185">Reference proteome</keyword>
<dbReference type="InterPro" id="IPR009060">
    <property type="entry name" value="UBA-like_sf"/>
</dbReference>
<sequence length="124" mass="13711">MSEGAPDNQLIEEFVSITNSSTYLAEQYLLRNNGDLVEAVEDFYANNEPTQLSGNPDHPQATPHQQQQSGSSRARGSGVRTFRDLNNDDEDSEDDKTNTNFFTGGESQGCRLKIPTRTRTTIGP</sequence>
<organism evidence="2 3">
    <name type="scientific">Candida viswanathii</name>
    <dbReference type="NCBI Taxonomy" id="5486"/>
    <lineage>
        <taxon>Eukaryota</taxon>
        <taxon>Fungi</taxon>
        <taxon>Dikarya</taxon>
        <taxon>Ascomycota</taxon>
        <taxon>Saccharomycotina</taxon>
        <taxon>Pichiomycetes</taxon>
        <taxon>Debaryomycetaceae</taxon>
        <taxon>Candida/Lodderomyces clade</taxon>
        <taxon>Candida</taxon>
    </lineage>
</organism>
<evidence type="ECO:0000313" key="2">
    <source>
        <dbReference type="EMBL" id="RCK62560.1"/>
    </source>
</evidence>
<reference evidence="2 3" key="1">
    <citation type="submission" date="2018-06" db="EMBL/GenBank/DDBJ databases">
        <title>Whole genome sequencing of Candida tropicalis (genome annotated by CSBL at Korea University).</title>
        <authorList>
            <person name="Ahn J."/>
        </authorList>
    </citation>
    <scope>NUCLEOTIDE SEQUENCE [LARGE SCALE GENOMIC DNA]</scope>
    <source>
        <strain evidence="2 3">ATCC 20962</strain>
    </source>
</reference>